<dbReference type="Proteomes" id="UP000655044">
    <property type="component" value="Unassembled WGS sequence"/>
</dbReference>
<organism evidence="3 4">
    <name type="scientific">Planobispora rosea</name>
    <dbReference type="NCBI Taxonomy" id="35762"/>
    <lineage>
        <taxon>Bacteria</taxon>
        <taxon>Bacillati</taxon>
        <taxon>Actinomycetota</taxon>
        <taxon>Actinomycetes</taxon>
        <taxon>Streptosporangiales</taxon>
        <taxon>Streptosporangiaceae</taxon>
        <taxon>Planobispora</taxon>
    </lineage>
</organism>
<gene>
    <name evidence="3" type="ORF">Pro02_04960</name>
</gene>
<feature type="compositionally biased region" description="Basic residues" evidence="1">
    <location>
        <begin position="1"/>
        <end position="17"/>
    </location>
</feature>
<dbReference type="RefSeq" id="WP_176728632.1">
    <property type="nucleotide sequence ID" value="NZ_JPMW01000001.1"/>
</dbReference>
<feature type="region of interest" description="Disordered" evidence="1">
    <location>
        <begin position="1"/>
        <end position="28"/>
    </location>
</feature>
<dbReference type="InterPro" id="IPR058548">
    <property type="entry name" value="MlaB-like_STAS"/>
</dbReference>
<dbReference type="PROSITE" id="PS50801">
    <property type="entry name" value="STAS"/>
    <property type="match status" value="1"/>
</dbReference>
<dbReference type="Pfam" id="PF13466">
    <property type="entry name" value="STAS_2"/>
    <property type="match status" value="1"/>
</dbReference>
<feature type="domain" description="STAS" evidence="2">
    <location>
        <begin position="47"/>
        <end position="102"/>
    </location>
</feature>
<dbReference type="SUPFAM" id="SSF52091">
    <property type="entry name" value="SpoIIaa-like"/>
    <property type="match status" value="1"/>
</dbReference>
<dbReference type="Gene3D" id="3.30.750.24">
    <property type="entry name" value="STAS domain"/>
    <property type="match status" value="1"/>
</dbReference>
<name>A0A8J3RVR0_PLARO</name>
<accession>A0A8J3RVR0</accession>
<sequence>MTPRRGGKAPSRCRRGRKDSVGQGVGGQKVGYVGIESGPCLQQRIDIDLAGITFFDGRGITALLRSQQDAAEIDCRVVIIRVSRIVHRILEIVGLLERFSSR</sequence>
<proteinExistence type="predicted"/>
<comment type="caution">
    <text evidence="3">The sequence shown here is derived from an EMBL/GenBank/DDBJ whole genome shotgun (WGS) entry which is preliminary data.</text>
</comment>
<protein>
    <recommendedName>
        <fullName evidence="2">STAS domain-containing protein</fullName>
    </recommendedName>
</protein>
<dbReference type="InterPro" id="IPR002645">
    <property type="entry name" value="STAS_dom"/>
</dbReference>
<dbReference type="InterPro" id="IPR036513">
    <property type="entry name" value="STAS_dom_sf"/>
</dbReference>
<evidence type="ECO:0000313" key="3">
    <source>
        <dbReference type="EMBL" id="GIH82088.1"/>
    </source>
</evidence>
<dbReference type="EMBL" id="BOOI01000002">
    <property type="protein sequence ID" value="GIH82088.1"/>
    <property type="molecule type" value="Genomic_DNA"/>
</dbReference>
<dbReference type="AlphaFoldDB" id="A0A8J3RVR0"/>
<reference evidence="3" key="1">
    <citation type="submission" date="2021-01" db="EMBL/GenBank/DDBJ databases">
        <title>Whole genome shotgun sequence of Planobispora rosea NBRC 15558.</title>
        <authorList>
            <person name="Komaki H."/>
            <person name="Tamura T."/>
        </authorList>
    </citation>
    <scope>NUCLEOTIDE SEQUENCE</scope>
    <source>
        <strain evidence="3">NBRC 15558</strain>
    </source>
</reference>
<evidence type="ECO:0000259" key="2">
    <source>
        <dbReference type="PROSITE" id="PS50801"/>
    </source>
</evidence>
<keyword evidence="4" id="KW-1185">Reference proteome</keyword>
<dbReference type="CDD" id="cd07043">
    <property type="entry name" value="STAS_anti-anti-sigma_factors"/>
    <property type="match status" value="1"/>
</dbReference>
<evidence type="ECO:0000256" key="1">
    <source>
        <dbReference type="SAM" id="MobiDB-lite"/>
    </source>
</evidence>
<evidence type="ECO:0000313" key="4">
    <source>
        <dbReference type="Proteomes" id="UP000655044"/>
    </source>
</evidence>